<evidence type="ECO:0000256" key="5">
    <source>
        <dbReference type="ARBA" id="ARBA00023136"/>
    </source>
</evidence>
<feature type="transmembrane region" description="Helical" evidence="6">
    <location>
        <begin position="283"/>
        <end position="305"/>
    </location>
</feature>
<feature type="domain" description="Metallo-beta-lactamase" evidence="7">
    <location>
        <begin position="548"/>
        <end position="756"/>
    </location>
</feature>
<evidence type="ECO:0000313" key="8">
    <source>
        <dbReference type="EMBL" id="MBC5714554.1"/>
    </source>
</evidence>
<dbReference type="RefSeq" id="WP_186867212.1">
    <property type="nucleotide sequence ID" value="NZ_JACOPH010000008.1"/>
</dbReference>
<evidence type="ECO:0000256" key="1">
    <source>
        <dbReference type="ARBA" id="ARBA00004651"/>
    </source>
</evidence>
<feature type="transmembrane region" description="Helical" evidence="6">
    <location>
        <begin position="467"/>
        <end position="489"/>
    </location>
</feature>
<dbReference type="NCBIfam" id="TIGR00361">
    <property type="entry name" value="ComEC_Rec2"/>
    <property type="match status" value="1"/>
</dbReference>
<evidence type="ECO:0000256" key="6">
    <source>
        <dbReference type="SAM" id="Phobius"/>
    </source>
</evidence>
<evidence type="ECO:0000313" key="9">
    <source>
        <dbReference type="Proteomes" id="UP000606720"/>
    </source>
</evidence>
<feature type="transmembrane region" description="Helical" evidence="6">
    <location>
        <begin position="317"/>
        <end position="334"/>
    </location>
</feature>
<dbReference type="SMART" id="SM00849">
    <property type="entry name" value="Lactamase_B"/>
    <property type="match status" value="1"/>
</dbReference>
<dbReference type="InterPro" id="IPR001279">
    <property type="entry name" value="Metallo-B-lactamas"/>
</dbReference>
<organism evidence="8 9">
    <name type="scientific">Roseburia zhanii</name>
    <dbReference type="NCBI Taxonomy" id="2763064"/>
    <lineage>
        <taxon>Bacteria</taxon>
        <taxon>Bacillati</taxon>
        <taxon>Bacillota</taxon>
        <taxon>Clostridia</taxon>
        <taxon>Lachnospirales</taxon>
        <taxon>Lachnospiraceae</taxon>
        <taxon>Roseburia</taxon>
    </lineage>
</organism>
<dbReference type="InterPro" id="IPR004797">
    <property type="entry name" value="Competence_ComEC/Rec2"/>
</dbReference>
<feature type="transmembrane region" description="Helical" evidence="6">
    <location>
        <begin position="340"/>
        <end position="356"/>
    </location>
</feature>
<evidence type="ECO:0000256" key="4">
    <source>
        <dbReference type="ARBA" id="ARBA00022989"/>
    </source>
</evidence>
<dbReference type="AlphaFoldDB" id="A0A923LP68"/>
<comment type="caution">
    <text evidence="8">The sequence shown here is derived from an EMBL/GenBank/DDBJ whole genome shotgun (WGS) entry which is preliminary data.</text>
</comment>
<feature type="transmembrane region" description="Helical" evidence="6">
    <location>
        <begin position="53"/>
        <end position="71"/>
    </location>
</feature>
<name>A0A923LP68_9FIRM</name>
<feature type="transmembrane region" description="Helical" evidence="6">
    <location>
        <begin position="518"/>
        <end position="534"/>
    </location>
</feature>
<sequence length="809" mass="91054">MSRRKVCFLSIAFMIGAAAVFYETVWLWIMAAFYGMLWVSAVRQKEHTIKRQILFGILFITVLFLGCFCSYRQKLNSKFLQSFLHDGEKCMVQGEIYKRKQEKNSTIYYLKNCKMQYHQKIISCDQILLYLNTEGYFIGEILCVEGNIQTFSLPKNEGNYSEKAYYESLGITCLLNGEKVLFVKGRASVLRESLCHFNEKMQNVFLQAMPEAQAGVMAAMTLGEKSLMDTETKKLFQSAGVSHFYSISGLHITLLGMALYHFLRKRGATYLSAGIVGAGCMLFYGELIGFGISASRAIGMFLLLLYAKFRGRSYDRVTALSLVAVIMVAEHPYYLKNAGFLLSFGAVAGVVAAEYLRQATEYTESREKGENLEQESGKSENRIKKYIRDYLWKIRKNIKDFVRVSICIQIITIPVLSSFFYEISVYSILANAIIIPGMTILLGFGIAGGLIGLFLPFAGKCILFPCYLILLLFEAVCKLVNSLPFAVWITGKMSVGKILCWYSLFGMFLWVRKNHKKMPLVVLCPFFCLLLWYQKMPAFEMDFLDVGQGDGIYISAGEGTNCFIDGGSTDVTAVGTYRILPFFKVRGIRKIDYWFVSHCDADHISGLMEILESGYPVSYLVVSAYIPEDEAWLHLKELAEEYDTKIIRMNPKDKIAGGGQKSKDGFEITCLYPLGADSIECTDRNAASLVLLYESASCTAFFGGDMGIQQEKELINSQKLQKVDVYKASHHGSAASNSRELLARIRPDIAVISCALKNNYGHPAKEALEHLEEVDARIYETRSAGQIKITGTHLEEDVISMLKSSYEND</sequence>
<dbReference type="Pfam" id="PF03772">
    <property type="entry name" value="Competence"/>
    <property type="match status" value="1"/>
</dbReference>
<keyword evidence="9" id="KW-1185">Reference proteome</keyword>
<feature type="transmembrane region" description="Helical" evidence="6">
    <location>
        <begin position="433"/>
        <end position="455"/>
    </location>
</feature>
<dbReference type="InterPro" id="IPR004477">
    <property type="entry name" value="ComEC_N"/>
</dbReference>
<feature type="transmembrane region" description="Helical" evidence="6">
    <location>
        <begin position="7"/>
        <end position="33"/>
    </location>
</feature>
<dbReference type="InterPro" id="IPR025405">
    <property type="entry name" value="DUF4131"/>
</dbReference>
<dbReference type="GO" id="GO:0005886">
    <property type="term" value="C:plasma membrane"/>
    <property type="evidence" value="ECO:0007669"/>
    <property type="project" value="UniProtKB-SubCell"/>
</dbReference>
<proteinExistence type="predicted"/>
<dbReference type="InterPro" id="IPR036866">
    <property type="entry name" value="RibonucZ/Hydroxyglut_hydro"/>
</dbReference>
<reference evidence="8" key="1">
    <citation type="submission" date="2020-08" db="EMBL/GenBank/DDBJ databases">
        <title>Genome public.</title>
        <authorList>
            <person name="Liu C."/>
            <person name="Sun Q."/>
        </authorList>
    </citation>
    <scope>NUCLEOTIDE SEQUENCE</scope>
    <source>
        <strain evidence="8">BX1005</strain>
    </source>
</reference>
<keyword evidence="2" id="KW-1003">Cell membrane</keyword>
<dbReference type="Proteomes" id="UP000606720">
    <property type="component" value="Unassembled WGS sequence"/>
</dbReference>
<protein>
    <submittedName>
        <fullName evidence="8">DNA internalization-related competence protein ComEC/Rec2</fullName>
    </submittedName>
</protein>
<dbReference type="PANTHER" id="PTHR30619">
    <property type="entry name" value="DNA INTERNALIZATION/COMPETENCE PROTEIN COMEC/REC2"/>
    <property type="match status" value="1"/>
</dbReference>
<dbReference type="GO" id="GO:0030420">
    <property type="term" value="P:establishment of competence for transformation"/>
    <property type="evidence" value="ECO:0007669"/>
    <property type="project" value="InterPro"/>
</dbReference>
<dbReference type="SUPFAM" id="SSF56281">
    <property type="entry name" value="Metallo-hydrolase/oxidoreductase"/>
    <property type="match status" value="1"/>
</dbReference>
<dbReference type="NCBIfam" id="TIGR00360">
    <property type="entry name" value="ComEC_N-term"/>
    <property type="match status" value="1"/>
</dbReference>
<feature type="transmembrane region" description="Helical" evidence="6">
    <location>
        <begin position="495"/>
        <end position="511"/>
    </location>
</feature>
<dbReference type="Pfam" id="PF13567">
    <property type="entry name" value="DUF4131"/>
    <property type="match status" value="1"/>
</dbReference>
<keyword evidence="4 6" id="KW-1133">Transmembrane helix</keyword>
<gene>
    <name evidence="8" type="ORF">H8S17_10095</name>
</gene>
<comment type="subcellular location">
    <subcellularLocation>
        <location evidence="1">Cell membrane</location>
        <topology evidence="1">Multi-pass membrane protein</topology>
    </subcellularLocation>
</comment>
<dbReference type="PANTHER" id="PTHR30619:SF1">
    <property type="entry name" value="RECOMBINATION PROTEIN 2"/>
    <property type="match status" value="1"/>
</dbReference>
<dbReference type="InterPro" id="IPR035681">
    <property type="entry name" value="ComA-like_MBL"/>
</dbReference>
<evidence type="ECO:0000256" key="2">
    <source>
        <dbReference type="ARBA" id="ARBA00022475"/>
    </source>
</evidence>
<keyword evidence="5 6" id="KW-0472">Membrane</keyword>
<dbReference type="InterPro" id="IPR052159">
    <property type="entry name" value="Competence_DNA_uptake"/>
</dbReference>
<keyword evidence="3 6" id="KW-0812">Transmembrane</keyword>
<evidence type="ECO:0000259" key="7">
    <source>
        <dbReference type="SMART" id="SM00849"/>
    </source>
</evidence>
<feature type="transmembrane region" description="Helical" evidence="6">
    <location>
        <begin position="243"/>
        <end position="263"/>
    </location>
</feature>
<accession>A0A923LP68</accession>
<evidence type="ECO:0000256" key="3">
    <source>
        <dbReference type="ARBA" id="ARBA00022692"/>
    </source>
</evidence>
<dbReference type="EMBL" id="JACOPH010000008">
    <property type="protein sequence ID" value="MBC5714554.1"/>
    <property type="molecule type" value="Genomic_DNA"/>
</dbReference>
<dbReference type="CDD" id="cd07731">
    <property type="entry name" value="ComA-like_MBL-fold"/>
    <property type="match status" value="1"/>
</dbReference>
<dbReference type="Gene3D" id="3.60.15.10">
    <property type="entry name" value="Ribonuclease Z/Hydroxyacylglutathione hydrolase-like"/>
    <property type="match status" value="1"/>
</dbReference>
<feature type="transmembrane region" description="Helical" evidence="6">
    <location>
        <begin position="401"/>
        <end position="421"/>
    </location>
</feature>
<dbReference type="Pfam" id="PF00753">
    <property type="entry name" value="Lactamase_B"/>
    <property type="match status" value="1"/>
</dbReference>